<keyword evidence="2" id="KW-0539">Nucleus</keyword>
<evidence type="ECO:0000256" key="2">
    <source>
        <dbReference type="ARBA" id="ARBA00023242"/>
    </source>
</evidence>
<dbReference type="GO" id="GO:0000976">
    <property type="term" value="F:transcription cis-regulatory region binding"/>
    <property type="evidence" value="ECO:0007669"/>
    <property type="project" value="TreeGrafter"/>
</dbReference>
<keyword evidence="4" id="KW-0812">Transmembrane</keyword>
<evidence type="ECO:0000313" key="5">
    <source>
        <dbReference type="Proteomes" id="UP000036681"/>
    </source>
</evidence>
<evidence type="ECO:0000256" key="1">
    <source>
        <dbReference type="ARBA" id="ARBA00004123"/>
    </source>
</evidence>
<evidence type="ECO:0000313" key="6">
    <source>
        <dbReference type="WBParaSite" id="ALUE_0001931001-mRNA-1"/>
    </source>
</evidence>
<dbReference type="GO" id="GO:0005634">
    <property type="term" value="C:nucleus"/>
    <property type="evidence" value="ECO:0007669"/>
    <property type="project" value="UniProtKB-SubCell"/>
</dbReference>
<dbReference type="InterPro" id="IPR050760">
    <property type="entry name" value="Period_circadian_regulator"/>
</dbReference>
<dbReference type="PANTHER" id="PTHR11269:SF16">
    <property type="entry name" value="PERIOD CIRCADIAN PROTEIN"/>
    <property type="match status" value="1"/>
</dbReference>
<dbReference type="Pfam" id="PF14598">
    <property type="entry name" value="PAS_11"/>
    <property type="match status" value="1"/>
</dbReference>
<dbReference type="InterPro" id="IPR000014">
    <property type="entry name" value="PAS"/>
</dbReference>
<keyword evidence="5" id="KW-1185">Reference proteome</keyword>
<evidence type="ECO:0000256" key="4">
    <source>
        <dbReference type="SAM" id="Phobius"/>
    </source>
</evidence>
<keyword evidence="4" id="KW-0472">Membrane</keyword>
<dbReference type="AlphaFoldDB" id="A0A0M3IKN4"/>
<name>A0A0M3IKN4_ASCLU</name>
<dbReference type="GO" id="GO:0005737">
    <property type="term" value="C:cytoplasm"/>
    <property type="evidence" value="ECO:0007669"/>
    <property type="project" value="TreeGrafter"/>
</dbReference>
<dbReference type="Proteomes" id="UP000036681">
    <property type="component" value="Unplaced"/>
</dbReference>
<accession>A0A0M3IKN4</accession>
<dbReference type="GO" id="GO:0000122">
    <property type="term" value="P:negative regulation of transcription by RNA polymerase II"/>
    <property type="evidence" value="ECO:0007669"/>
    <property type="project" value="TreeGrafter"/>
</dbReference>
<protein>
    <submittedName>
        <fullName evidence="6">PAS domain-containing protein</fullName>
    </submittedName>
</protein>
<dbReference type="CDD" id="cd00130">
    <property type="entry name" value="PAS"/>
    <property type="match status" value="1"/>
</dbReference>
<dbReference type="GO" id="GO:0043153">
    <property type="term" value="P:entrainment of circadian clock by photoperiod"/>
    <property type="evidence" value="ECO:0007669"/>
    <property type="project" value="TreeGrafter"/>
</dbReference>
<dbReference type="GO" id="GO:0001222">
    <property type="term" value="F:transcription corepressor binding"/>
    <property type="evidence" value="ECO:0007669"/>
    <property type="project" value="TreeGrafter"/>
</dbReference>
<feature type="region of interest" description="Disordered" evidence="3">
    <location>
        <begin position="565"/>
        <end position="594"/>
    </location>
</feature>
<organism evidence="5 6">
    <name type="scientific">Ascaris lumbricoides</name>
    <name type="common">Giant roundworm</name>
    <dbReference type="NCBI Taxonomy" id="6252"/>
    <lineage>
        <taxon>Eukaryota</taxon>
        <taxon>Metazoa</taxon>
        <taxon>Ecdysozoa</taxon>
        <taxon>Nematoda</taxon>
        <taxon>Chromadorea</taxon>
        <taxon>Rhabditida</taxon>
        <taxon>Spirurina</taxon>
        <taxon>Ascaridomorpha</taxon>
        <taxon>Ascaridoidea</taxon>
        <taxon>Ascarididae</taxon>
        <taxon>Ascaris</taxon>
    </lineage>
</organism>
<feature type="compositionally biased region" description="Low complexity" evidence="3">
    <location>
        <begin position="570"/>
        <end position="587"/>
    </location>
</feature>
<proteinExistence type="predicted"/>
<feature type="transmembrane region" description="Helical" evidence="4">
    <location>
        <begin position="93"/>
        <end position="113"/>
    </location>
</feature>
<dbReference type="InterPro" id="IPR035965">
    <property type="entry name" value="PAS-like_dom_sf"/>
</dbReference>
<dbReference type="Gene3D" id="3.30.450.20">
    <property type="entry name" value="PAS domain"/>
    <property type="match status" value="1"/>
</dbReference>
<dbReference type="GO" id="GO:0032922">
    <property type="term" value="P:circadian regulation of gene expression"/>
    <property type="evidence" value="ECO:0007669"/>
    <property type="project" value="TreeGrafter"/>
</dbReference>
<reference evidence="6" key="1">
    <citation type="submission" date="2017-02" db="UniProtKB">
        <authorList>
            <consortium name="WormBaseParasite"/>
        </authorList>
    </citation>
    <scope>IDENTIFICATION</scope>
</reference>
<dbReference type="PANTHER" id="PTHR11269">
    <property type="entry name" value="PERIOD CIRCADIAN PROTEIN"/>
    <property type="match status" value="1"/>
</dbReference>
<keyword evidence="4" id="KW-1133">Transmembrane helix</keyword>
<comment type="subcellular location">
    <subcellularLocation>
        <location evidence="1">Nucleus</location>
    </subcellularLocation>
</comment>
<dbReference type="WBParaSite" id="ALUE_0001931001-mRNA-1">
    <property type="protein sequence ID" value="ALUE_0001931001-mRNA-1"/>
    <property type="gene ID" value="ALUE_0001931001"/>
</dbReference>
<dbReference type="SUPFAM" id="SSF55785">
    <property type="entry name" value="PYP-like sensor domain (PAS domain)"/>
    <property type="match status" value="1"/>
</dbReference>
<evidence type="ECO:0000256" key="3">
    <source>
        <dbReference type="SAM" id="MobiDB-lite"/>
    </source>
</evidence>
<sequence length="620" mass="70151">MWLSNWIKRCVLVREWRDSSVADIRTGRADIGARYRGPPHRPYKGVHIEGIWCAFAGVRRCSSAKRGHGASQKAQRCPYTDPRRTSVGAARRTPPFVLVWVYCFFSFFLQHYIRQMKQLVAERMPPSERDEKIGTIEALDKTVELLRATPIYTGERTNLSPAHSCSETIENVVINNGEEIWSSSSHHFTRRHLFSAQISLPDGKITEFRKNNNDTFEIEEKNNEIIKEERCGNCLFDLLSECGKHALLSNVFTHVQRKRILTRLNGEKRLACELLCDFMRPPDGPLSAHVHALQLPTAFAPSKTFTPLMFTTRHLSTCCLTHLDASSVSAAAPYIGHLPGEVIGRSILYLIHPYDMQQMKQIHSECNTFSVVQQKGGVVRQRRLRWVAFNGSIVHTESEWSAYWNPWSMKLDVIVGRHSITEHPIGSADVLSEPSEPRIVTPLTDTAIRNIEIEIANIINKQLIASSVYKLQKYRNPPIAHQKNSSNAQETSSDIAHLGSYIDSLVETLVVNASTNAKYSTIPSIETGRSINSPPDLSSVNYSNSIPLSYNQINCLENVHRLLKSHPRTEASSESSSPVKLSPSGESRSPLPVPEHDDLNKYEFISFFFLTEIGEFYRRK</sequence>